<dbReference type="PROSITE" id="PS00211">
    <property type="entry name" value="ABC_TRANSPORTER_1"/>
    <property type="match status" value="1"/>
</dbReference>
<comment type="caution">
    <text evidence="12">The sequence shown here is derived from an EMBL/GenBank/DDBJ whole genome shotgun (WGS) entry which is preliminary data.</text>
</comment>
<evidence type="ECO:0000256" key="6">
    <source>
        <dbReference type="ARBA" id="ARBA00022840"/>
    </source>
</evidence>
<dbReference type="SMART" id="SM00382">
    <property type="entry name" value="AAA"/>
    <property type="match status" value="1"/>
</dbReference>
<evidence type="ECO:0000313" key="12">
    <source>
        <dbReference type="EMBL" id="RMR11659.1"/>
    </source>
</evidence>
<organism evidence="12 13">
    <name type="scientific">Pseudomonas syringae pv. primulae</name>
    <dbReference type="NCBI Taxonomy" id="251707"/>
    <lineage>
        <taxon>Bacteria</taxon>
        <taxon>Pseudomonadati</taxon>
        <taxon>Pseudomonadota</taxon>
        <taxon>Gammaproteobacteria</taxon>
        <taxon>Pseudomonadales</taxon>
        <taxon>Pseudomonadaceae</taxon>
        <taxon>Pseudomonas</taxon>
    </lineage>
</organism>
<dbReference type="PROSITE" id="PS50929">
    <property type="entry name" value="ABC_TM1F"/>
    <property type="match status" value="1"/>
</dbReference>
<evidence type="ECO:0000256" key="3">
    <source>
        <dbReference type="ARBA" id="ARBA00022475"/>
    </source>
</evidence>
<comment type="subcellular location">
    <subcellularLocation>
        <location evidence="1">Cell membrane</location>
        <topology evidence="1">Multi-pass membrane protein</topology>
    </subcellularLocation>
</comment>
<dbReference type="SUPFAM" id="SSF90123">
    <property type="entry name" value="ABC transporter transmembrane region"/>
    <property type="match status" value="1"/>
</dbReference>
<keyword evidence="7 9" id="KW-1133">Transmembrane helix</keyword>
<dbReference type="AlphaFoldDB" id="A0A3M4S9P7"/>
<dbReference type="CDD" id="cd07346">
    <property type="entry name" value="ABC_6TM_exporters"/>
    <property type="match status" value="1"/>
</dbReference>
<proteinExistence type="predicted"/>
<dbReference type="InterPro" id="IPR039421">
    <property type="entry name" value="Type_1_exporter"/>
</dbReference>
<dbReference type="GO" id="GO:0016887">
    <property type="term" value="F:ATP hydrolysis activity"/>
    <property type="evidence" value="ECO:0007669"/>
    <property type="project" value="InterPro"/>
</dbReference>
<keyword evidence="6 12" id="KW-0067">ATP-binding</keyword>
<dbReference type="PANTHER" id="PTHR24221:SF654">
    <property type="entry name" value="ATP-BINDING CASSETTE SUB-FAMILY B MEMBER 6"/>
    <property type="match status" value="1"/>
</dbReference>
<keyword evidence="2" id="KW-0813">Transport</keyword>
<protein>
    <submittedName>
        <fullName evidence="12">ABC transporter ATP-binding protein/permease</fullName>
    </submittedName>
</protein>
<evidence type="ECO:0000259" key="10">
    <source>
        <dbReference type="PROSITE" id="PS50893"/>
    </source>
</evidence>
<feature type="domain" description="ABC transporter" evidence="10">
    <location>
        <begin position="360"/>
        <end position="595"/>
    </location>
</feature>
<evidence type="ECO:0000256" key="2">
    <source>
        <dbReference type="ARBA" id="ARBA00022448"/>
    </source>
</evidence>
<dbReference type="SUPFAM" id="SSF52540">
    <property type="entry name" value="P-loop containing nucleoside triphosphate hydrolases"/>
    <property type="match status" value="1"/>
</dbReference>
<dbReference type="InterPro" id="IPR003439">
    <property type="entry name" value="ABC_transporter-like_ATP-bd"/>
</dbReference>
<evidence type="ECO:0000256" key="9">
    <source>
        <dbReference type="SAM" id="Phobius"/>
    </source>
</evidence>
<dbReference type="PROSITE" id="PS50893">
    <property type="entry name" value="ABC_TRANSPORTER_2"/>
    <property type="match status" value="1"/>
</dbReference>
<keyword evidence="3" id="KW-1003">Cell membrane</keyword>
<gene>
    <name evidence="12" type="ORF">ALP92_04713</name>
</gene>
<keyword evidence="4 9" id="KW-0812">Transmembrane</keyword>
<dbReference type="InterPro" id="IPR027417">
    <property type="entry name" value="P-loop_NTPase"/>
</dbReference>
<dbReference type="InterPro" id="IPR011527">
    <property type="entry name" value="ABC1_TM_dom"/>
</dbReference>
<dbReference type="Pfam" id="PF00005">
    <property type="entry name" value="ABC_tran"/>
    <property type="match status" value="1"/>
</dbReference>
<dbReference type="Gene3D" id="3.40.50.300">
    <property type="entry name" value="P-loop containing nucleotide triphosphate hydrolases"/>
    <property type="match status" value="1"/>
</dbReference>
<feature type="transmembrane region" description="Helical" evidence="9">
    <location>
        <begin position="184"/>
        <end position="205"/>
    </location>
</feature>
<accession>A0A3M4S9P7</accession>
<evidence type="ECO:0000256" key="1">
    <source>
        <dbReference type="ARBA" id="ARBA00004651"/>
    </source>
</evidence>
<dbReference type="GO" id="GO:0034040">
    <property type="term" value="F:ATPase-coupled lipid transmembrane transporter activity"/>
    <property type="evidence" value="ECO:0007669"/>
    <property type="project" value="TreeGrafter"/>
</dbReference>
<dbReference type="InterPro" id="IPR036640">
    <property type="entry name" value="ABC1_TM_sf"/>
</dbReference>
<feature type="transmembrane region" description="Helical" evidence="9">
    <location>
        <begin position="268"/>
        <end position="294"/>
    </location>
</feature>
<evidence type="ECO:0000256" key="7">
    <source>
        <dbReference type="ARBA" id="ARBA00022989"/>
    </source>
</evidence>
<dbReference type="Gene3D" id="1.20.1560.10">
    <property type="entry name" value="ABC transporter type 1, transmembrane domain"/>
    <property type="match status" value="1"/>
</dbReference>
<dbReference type="GO" id="GO:0005886">
    <property type="term" value="C:plasma membrane"/>
    <property type="evidence" value="ECO:0007669"/>
    <property type="project" value="UniProtKB-SubCell"/>
</dbReference>
<name>A0A3M4S9P7_9PSED</name>
<dbReference type="GO" id="GO:0005524">
    <property type="term" value="F:ATP binding"/>
    <property type="evidence" value="ECO:0007669"/>
    <property type="project" value="UniProtKB-KW"/>
</dbReference>
<feature type="transmembrane region" description="Helical" evidence="9">
    <location>
        <begin position="157"/>
        <end position="178"/>
    </location>
</feature>
<evidence type="ECO:0000259" key="11">
    <source>
        <dbReference type="PROSITE" id="PS50929"/>
    </source>
</evidence>
<keyword evidence="8 9" id="KW-0472">Membrane</keyword>
<dbReference type="PANTHER" id="PTHR24221">
    <property type="entry name" value="ATP-BINDING CASSETTE SUB-FAMILY B"/>
    <property type="match status" value="1"/>
</dbReference>
<dbReference type="InterPro" id="IPR017871">
    <property type="entry name" value="ABC_transporter-like_CS"/>
</dbReference>
<feature type="transmembrane region" description="Helical" evidence="9">
    <location>
        <begin position="51"/>
        <end position="71"/>
    </location>
</feature>
<dbReference type="FunFam" id="3.40.50.300:FF:000221">
    <property type="entry name" value="Multidrug ABC transporter ATP-binding protein"/>
    <property type="match status" value="1"/>
</dbReference>
<keyword evidence="5" id="KW-0547">Nucleotide-binding</keyword>
<dbReference type="InterPro" id="IPR003593">
    <property type="entry name" value="AAA+_ATPase"/>
</dbReference>
<dbReference type="EMBL" id="RBRQ01000115">
    <property type="protein sequence ID" value="RMR11659.1"/>
    <property type="molecule type" value="Genomic_DNA"/>
</dbReference>
<sequence>MRAVSTTLARPHPHSPMATEQWRTRMISSLMRAGERLAGQRDPRLSQGLRLAVLEGLLSAAPYLLLYWLLASLFDNTLQGWSVIWLALGMLACLIGRIVVGALGTPLIFTGAYAMMANARLRLVDHLQKLPLGWFATTHSGEVSAQVTSDLAMVEHLWSHFLGVFALSLAELTFILLLLFWLEPLLACTVLVTLPLAALAIYVAIRKTLLHADHMLATSNRTQAALQEYIQGIAVIRSFGRFGGALQRLNRALDEQHRAMISIELKPAAWVALFGLVIEAGFILMVLLGCNLLFNGQMSIQHLMTFTVLAWPLYRKAIDLGFSILLLRFGHRALSRTEQLLDQQPMPEPAQPRSPEHFDIDLKDVRFSYAGREAPVIEGLSCHLAAGTLTALVGPSGAGKSTLAQLVARLWDIDSGQLRIGGVEAREIGSDHLQKHISMVFQEVTLFSGTVLDNLLVGRPDASEQEVIDAARLAHAHTFIEALPDGYATRIGEGGGWLSGGERQRLSIARALLKDSPILLLDEATSSVDPSSEAAIQRGLDALVRDRTVLVIAHRLHNIQHADQILVMDRGRIVERGHHAELLAQQGLYTRLWNRQSQARNWHLNT</sequence>
<evidence type="ECO:0000313" key="13">
    <source>
        <dbReference type="Proteomes" id="UP000276615"/>
    </source>
</evidence>
<dbReference type="GO" id="GO:0140359">
    <property type="term" value="F:ABC-type transporter activity"/>
    <property type="evidence" value="ECO:0007669"/>
    <property type="project" value="InterPro"/>
</dbReference>
<evidence type="ECO:0000256" key="4">
    <source>
        <dbReference type="ARBA" id="ARBA00022692"/>
    </source>
</evidence>
<dbReference type="Proteomes" id="UP000276615">
    <property type="component" value="Unassembled WGS sequence"/>
</dbReference>
<evidence type="ECO:0000256" key="5">
    <source>
        <dbReference type="ARBA" id="ARBA00022741"/>
    </source>
</evidence>
<feature type="domain" description="ABC transmembrane type-1" evidence="11">
    <location>
        <begin position="51"/>
        <end position="311"/>
    </location>
</feature>
<dbReference type="Pfam" id="PF00664">
    <property type="entry name" value="ABC_membrane"/>
    <property type="match status" value="1"/>
</dbReference>
<reference evidence="12 13" key="1">
    <citation type="submission" date="2018-08" db="EMBL/GenBank/DDBJ databases">
        <title>Recombination of ecologically and evolutionarily significant loci maintains genetic cohesion in the Pseudomonas syringae species complex.</title>
        <authorList>
            <person name="Dillon M."/>
            <person name="Thakur S."/>
            <person name="Almeida R.N.D."/>
            <person name="Weir B.S."/>
            <person name="Guttman D.S."/>
        </authorList>
    </citation>
    <scope>NUCLEOTIDE SEQUENCE [LARGE SCALE GENOMIC DNA]</scope>
    <source>
        <strain evidence="12 13">ICMP 8670</strain>
    </source>
</reference>
<evidence type="ECO:0000256" key="8">
    <source>
        <dbReference type="ARBA" id="ARBA00023136"/>
    </source>
</evidence>
<feature type="transmembrane region" description="Helical" evidence="9">
    <location>
        <begin position="83"/>
        <end position="113"/>
    </location>
</feature>